<dbReference type="AlphaFoldDB" id="A0A2P2IPM9"/>
<organism evidence="1">
    <name type="scientific">Rhizophora mucronata</name>
    <name type="common">Asiatic mangrove</name>
    <dbReference type="NCBI Taxonomy" id="61149"/>
    <lineage>
        <taxon>Eukaryota</taxon>
        <taxon>Viridiplantae</taxon>
        <taxon>Streptophyta</taxon>
        <taxon>Embryophyta</taxon>
        <taxon>Tracheophyta</taxon>
        <taxon>Spermatophyta</taxon>
        <taxon>Magnoliopsida</taxon>
        <taxon>eudicotyledons</taxon>
        <taxon>Gunneridae</taxon>
        <taxon>Pentapetalae</taxon>
        <taxon>rosids</taxon>
        <taxon>fabids</taxon>
        <taxon>Malpighiales</taxon>
        <taxon>Rhizophoraceae</taxon>
        <taxon>Rhizophora</taxon>
    </lineage>
</organism>
<accession>A0A2P2IPM9</accession>
<evidence type="ECO:0000313" key="1">
    <source>
        <dbReference type="EMBL" id="MBW83180.1"/>
    </source>
</evidence>
<name>A0A2P2IPM9_RHIMU</name>
<reference evidence="1" key="1">
    <citation type="submission" date="2018-02" db="EMBL/GenBank/DDBJ databases">
        <title>Rhizophora mucronata_Transcriptome.</title>
        <authorList>
            <person name="Meera S.P."/>
            <person name="Sreeshan A."/>
            <person name="Augustine A."/>
        </authorList>
    </citation>
    <scope>NUCLEOTIDE SEQUENCE</scope>
    <source>
        <tissue evidence="1">Leaf</tissue>
    </source>
</reference>
<protein>
    <submittedName>
        <fullName evidence="1">Uncharacterized protein</fullName>
    </submittedName>
</protein>
<proteinExistence type="predicted"/>
<sequence length="62" mass="7350">MTWLVNSMVEDISSNKYYQTAKELQDNVTQMYSDLGNQFQVYKSMLKLREACQDEDNVTKYL</sequence>
<dbReference type="EMBL" id="GGEC01002697">
    <property type="protein sequence ID" value="MBW83180.1"/>
    <property type="molecule type" value="Transcribed_RNA"/>
</dbReference>